<comment type="catalytic activity">
    <reaction evidence="3">
        <text>cytidine + phosphate = cytosine + alpha-D-ribose 1-phosphate</text>
        <dbReference type="Rhea" id="RHEA:52540"/>
        <dbReference type="ChEBI" id="CHEBI:16040"/>
        <dbReference type="ChEBI" id="CHEBI:17562"/>
        <dbReference type="ChEBI" id="CHEBI:43474"/>
        <dbReference type="ChEBI" id="CHEBI:57720"/>
        <dbReference type="EC" id="2.4.2.2"/>
    </reaction>
</comment>
<dbReference type="PANTHER" id="PTHR36540">
    <property type="entry name" value="PYRIMIDINE/PURINE NUCLEOSIDE PHOSPHORYLASE"/>
    <property type="match status" value="1"/>
</dbReference>
<sequence length="93" mass="10046">MFDVNEYFNGNVKSIAFKGEKLPSTVGVMAPGEYEFGTSQHETMTVVSGALTVKLPGASDFVTFKSGESFEVAANTKFQVKVAQETAYLCTYA</sequence>
<gene>
    <name evidence="3" type="primary">ppnP</name>
    <name evidence="4" type="ORF">MTBPR1_120060</name>
</gene>
<dbReference type="FunFam" id="2.60.120.10:FF:000016">
    <property type="entry name" value="Pyrimidine/purine nucleoside phosphorylase"/>
    <property type="match status" value="1"/>
</dbReference>
<dbReference type="Gene3D" id="2.60.120.10">
    <property type="entry name" value="Jelly Rolls"/>
    <property type="match status" value="1"/>
</dbReference>
<evidence type="ECO:0000313" key="4">
    <source>
        <dbReference type="EMBL" id="SCA55754.1"/>
    </source>
</evidence>
<dbReference type="InterPro" id="IPR014710">
    <property type="entry name" value="RmlC-like_jellyroll"/>
</dbReference>
<dbReference type="Pfam" id="PF06865">
    <property type="entry name" value="Ppnp"/>
    <property type="match status" value="1"/>
</dbReference>
<comment type="catalytic activity">
    <reaction evidence="3">
        <text>inosine + phosphate = alpha-D-ribose 1-phosphate + hypoxanthine</text>
        <dbReference type="Rhea" id="RHEA:27646"/>
        <dbReference type="ChEBI" id="CHEBI:17368"/>
        <dbReference type="ChEBI" id="CHEBI:17596"/>
        <dbReference type="ChEBI" id="CHEBI:43474"/>
        <dbReference type="ChEBI" id="CHEBI:57720"/>
        <dbReference type="EC" id="2.4.2.1"/>
    </reaction>
</comment>
<protein>
    <recommendedName>
        <fullName evidence="3">Pyrimidine/purine nucleoside phosphorylase</fullName>
        <ecNumber evidence="3">2.4.2.1</ecNumber>
        <ecNumber evidence="3">2.4.2.2</ecNumber>
    </recommendedName>
    <alternativeName>
        <fullName evidence="3">Adenosine phosphorylase</fullName>
    </alternativeName>
    <alternativeName>
        <fullName evidence="3">Cytidine phosphorylase</fullName>
    </alternativeName>
    <alternativeName>
        <fullName evidence="3">Guanosine phosphorylase</fullName>
    </alternativeName>
    <alternativeName>
        <fullName evidence="3">Inosine phosphorylase</fullName>
    </alternativeName>
    <alternativeName>
        <fullName evidence="3">Thymidine phosphorylase</fullName>
    </alternativeName>
    <alternativeName>
        <fullName evidence="3">Uridine phosphorylase</fullName>
    </alternativeName>
    <alternativeName>
        <fullName evidence="3">Xanthosine phosphorylase</fullName>
    </alternativeName>
</protein>
<organism evidence="4 5">
    <name type="scientific">Candidatus Terasakiella magnetica</name>
    <dbReference type="NCBI Taxonomy" id="1867952"/>
    <lineage>
        <taxon>Bacteria</taxon>
        <taxon>Pseudomonadati</taxon>
        <taxon>Pseudomonadota</taxon>
        <taxon>Alphaproteobacteria</taxon>
        <taxon>Rhodospirillales</taxon>
        <taxon>Terasakiellaceae</taxon>
        <taxon>Terasakiella</taxon>
    </lineage>
</organism>
<evidence type="ECO:0000256" key="1">
    <source>
        <dbReference type="ARBA" id="ARBA00022676"/>
    </source>
</evidence>
<dbReference type="EMBL" id="FLYE01000004">
    <property type="protein sequence ID" value="SCA55754.1"/>
    <property type="molecule type" value="Genomic_DNA"/>
</dbReference>
<dbReference type="PANTHER" id="PTHR36540:SF1">
    <property type="entry name" value="PYRIMIDINE_PURINE NUCLEOSIDE PHOSPHORYLASE"/>
    <property type="match status" value="1"/>
</dbReference>
<comment type="catalytic activity">
    <reaction evidence="3">
        <text>adenosine + phosphate = alpha-D-ribose 1-phosphate + adenine</text>
        <dbReference type="Rhea" id="RHEA:27642"/>
        <dbReference type="ChEBI" id="CHEBI:16335"/>
        <dbReference type="ChEBI" id="CHEBI:16708"/>
        <dbReference type="ChEBI" id="CHEBI:43474"/>
        <dbReference type="ChEBI" id="CHEBI:57720"/>
        <dbReference type="EC" id="2.4.2.1"/>
    </reaction>
</comment>
<dbReference type="RefSeq" id="WP_069186458.1">
    <property type="nucleotide sequence ID" value="NZ_FLYE01000004.1"/>
</dbReference>
<reference evidence="4 5" key="1">
    <citation type="submission" date="2016-07" db="EMBL/GenBank/DDBJ databases">
        <authorList>
            <person name="Lefevre C.T."/>
        </authorList>
    </citation>
    <scope>NUCLEOTIDE SEQUENCE [LARGE SCALE GENOMIC DNA]</scope>
    <source>
        <strain evidence="4">PR1</strain>
    </source>
</reference>
<dbReference type="GO" id="GO:0004850">
    <property type="term" value="F:uridine phosphorylase activity"/>
    <property type="evidence" value="ECO:0007669"/>
    <property type="project" value="RHEA"/>
</dbReference>
<dbReference type="GO" id="GO:0009032">
    <property type="term" value="F:thymidine phosphorylase activity"/>
    <property type="evidence" value="ECO:0007669"/>
    <property type="project" value="RHEA"/>
</dbReference>
<dbReference type="HAMAP" id="MF_01537">
    <property type="entry name" value="Nucleos_phosphorylase_PpnP"/>
    <property type="match status" value="1"/>
</dbReference>
<keyword evidence="2 3" id="KW-0808">Transferase</keyword>
<comment type="function">
    <text evidence="3">Catalyzes the phosphorolysis of diverse nucleosides, yielding D-ribose 1-phosphate and the respective free bases. Can use uridine, adenosine, guanosine, cytidine, thymidine, inosine and xanthosine as substrates. Also catalyzes the reverse reactions.</text>
</comment>
<dbReference type="GO" id="GO:0004731">
    <property type="term" value="F:purine-nucleoside phosphorylase activity"/>
    <property type="evidence" value="ECO:0007669"/>
    <property type="project" value="UniProtKB-UniRule"/>
</dbReference>
<dbReference type="STRING" id="1867952.MTBPR1_120060"/>
<dbReference type="AlphaFoldDB" id="A0A1C3REW8"/>
<dbReference type="InterPro" id="IPR011051">
    <property type="entry name" value="RmlC_Cupin_sf"/>
</dbReference>
<comment type="catalytic activity">
    <reaction evidence="3">
        <text>thymidine + phosphate = 2-deoxy-alpha-D-ribose 1-phosphate + thymine</text>
        <dbReference type="Rhea" id="RHEA:16037"/>
        <dbReference type="ChEBI" id="CHEBI:17748"/>
        <dbReference type="ChEBI" id="CHEBI:17821"/>
        <dbReference type="ChEBI" id="CHEBI:43474"/>
        <dbReference type="ChEBI" id="CHEBI:57259"/>
        <dbReference type="EC" id="2.4.2.2"/>
    </reaction>
</comment>
<dbReference type="GO" id="GO:0047975">
    <property type="term" value="F:guanosine phosphorylase activity"/>
    <property type="evidence" value="ECO:0007669"/>
    <property type="project" value="RHEA"/>
</dbReference>
<evidence type="ECO:0000256" key="3">
    <source>
        <dbReference type="HAMAP-Rule" id="MF_01537"/>
    </source>
</evidence>
<comment type="similarity">
    <text evidence="3">Belongs to the nucleoside phosphorylase PpnP family.</text>
</comment>
<keyword evidence="1 3" id="KW-0328">Glycosyltransferase</keyword>
<dbReference type="CDD" id="cd20296">
    <property type="entry name" value="cupin_PpnP-like"/>
    <property type="match status" value="1"/>
</dbReference>
<dbReference type="InterPro" id="IPR009664">
    <property type="entry name" value="Ppnp"/>
</dbReference>
<dbReference type="OrthoDB" id="9793848at2"/>
<dbReference type="EC" id="2.4.2.2" evidence="3"/>
<accession>A0A1C3REW8</accession>
<comment type="catalytic activity">
    <reaction evidence="3">
        <text>xanthosine + phosphate = alpha-D-ribose 1-phosphate + xanthine</text>
        <dbReference type="Rhea" id="RHEA:27638"/>
        <dbReference type="ChEBI" id="CHEBI:17712"/>
        <dbReference type="ChEBI" id="CHEBI:18107"/>
        <dbReference type="ChEBI" id="CHEBI:43474"/>
        <dbReference type="ChEBI" id="CHEBI:57720"/>
        <dbReference type="EC" id="2.4.2.1"/>
    </reaction>
</comment>
<evidence type="ECO:0000313" key="5">
    <source>
        <dbReference type="Proteomes" id="UP000231658"/>
    </source>
</evidence>
<dbReference type="Proteomes" id="UP000231658">
    <property type="component" value="Unassembled WGS sequence"/>
</dbReference>
<comment type="catalytic activity">
    <reaction evidence="3">
        <text>uridine + phosphate = alpha-D-ribose 1-phosphate + uracil</text>
        <dbReference type="Rhea" id="RHEA:24388"/>
        <dbReference type="ChEBI" id="CHEBI:16704"/>
        <dbReference type="ChEBI" id="CHEBI:17568"/>
        <dbReference type="ChEBI" id="CHEBI:43474"/>
        <dbReference type="ChEBI" id="CHEBI:57720"/>
        <dbReference type="EC" id="2.4.2.2"/>
    </reaction>
</comment>
<dbReference type="SUPFAM" id="SSF51182">
    <property type="entry name" value="RmlC-like cupins"/>
    <property type="match status" value="1"/>
</dbReference>
<evidence type="ECO:0000256" key="2">
    <source>
        <dbReference type="ARBA" id="ARBA00022679"/>
    </source>
</evidence>
<dbReference type="GO" id="GO:0005829">
    <property type="term" value="C:cytosol"/>
    <property type="evidence" value="ECO:0007669"/>
    <property type="project" value="TreeGrafter"/>
</dbReference>
<comment type="catalytic activity">
    <reaction evidence="3">
        <text>a purine D-ribonucleoside + phosphate = a purine nucleobase + alpha-D-ribose 1-phosphate</text>
        <dbReference type="Rhea" id="RHEA:19805"/>
        <dbReference type="ChEBI" id="CHEBI:26386"/>
        <dbReference type="ChEBI" id="CHEBI:43474"/>
        <dbReference type="ChEBI" id="CHEBI:57720"/>
        <dbReference type="ChEBI" id="CHEBI:142355"/>
        <dbReference type="EC" id="2.4.2.1"/>
    </reaction>
</comment>
<dbReference type="EC" id="2.4.2.1" evidence="3"/>
<keyword evidence="5" id="KW-1185">Reference proteome</keyword>
<proteinExistence type="inferred from homology"/>
<name>A0A1C3REW8_9PROT</name>
<comment type="catalytic activity">
    <reaction evidence="3">
        <text>guanosine + phosphate = alpha-D-ribose 1-phosphate + guanine</text>
        <dbReference type="Rhea" id="RHEA:13233"/>
        <dbReference type="ChEBI" id="CHEBI:16235"/>
        <dbReference type="ChEBI" id="CHEBI:16750"/>
        <dbReference type="ChEBI" id="CHEBI:43474"/>
        <dbReference type="ChEBI" id="CHEBI:57720"/>
        <dbReference type="EC" id="2.4.2.1"/>
    </reaction>
</comment>